<dbReference type="OrthoDB" id="9759601at2"/>
<dbReference type="PANTHER" id="PTHR43155:SF2">
    <property type="entry name" value="CYCLIC DI-GMP PHOSPHODIESTERASE PA4108"/>
    <property type="match status" value="1"/>
</dbReference>
<evidence type="ECO:0000256" key="1">
    <source>
        <dbReference type="SAM" id="Phobius"/>
    </source>
</evidence>
<dbReference type="Pfam" id="PF13487">
    <property type="entry name" value="HD_5"/>
    <property type="match status" value="1"/>
</dbReference>
<keyword evidence="5" id="KW-1185">Reference proteome</keyword>
<accession>A0A2N5HEP3</accession>
<dbReference type="InterPro" id="IPR003607">
    <property type="entry name" value="HD/PDEase_dom"/>
</dbReference>
<evidence type="ECO:0000313" key="5">
    <source>
        <dbReference type="Proteomes" id="UP000234950"/>
    </source>
</evidence>
<name>A0A2N5HEP3_9BACI</name>
<dbReference type="InterPro" id="IPR037522">
    <property type="entry name" value="HD_GYP_dom"/>
</dbReference>
<comment type="caution">
    <text evidence="4">The sequence shown here is derived from an EMBL/GenBank/DDBJ whole genome shotgun (WGS) entry which is preliminary data.</text>
</comment>
<evidence type="ECO:0000259" key="3">
    <source>
        <dbReference type="PROSITE" id="PS51832"/>
    </source>
</evidence>
<feature type="domain" description="HD" evidence="2">
    <location>
        <begin position="133"/>
        <end position="257"/>
    </location>
</feature>
<dbReference type="EMBL" id="PGVE01000048">
    <property type="protein sequence ID" value="PLS04006.1"/>
    <property type="molecule type" value="Genomic_DNA"/>
</dbReference>
<keyword evidence="1" id="KW-0472">Membrane</keyword>
<dbReference type="PROSITE" id="PS51832">
    <property type="entry name" value="HD_GYP"/>
    <property type="match status" value="1"/>
</dbReference>
<feature type="transmembrane region" description="Helical" evidence="1">
    <location>
        <begin position="60"/>
        <end position="78"/>
    </location>
</feature>
<feature type="domain" description="HD-GYP" evidence="3">
    <location>
        <begin position="111"/>
        <end position="308"/>
    </location>
</feature>
<dbReference type="Gene3D" id="1.10.3210.10">
    <property type="entry name" value="Hypothetical protein af1432"/>
    <property type="match status" value="1"/>
</dbReference>
<evidence type="ECO:0000313" key="4">
    <source>
        <dbReference type="EMBL" id="PLS04006.1"/>
    </source>
</evidence>
<feature type="transmembrane region" description="Helical" evidence="1">
    <location>
        <begin position="14"/>
        <end position="33"/>
    </location>
</feature>
<sequence>MVSIISKLLMNPYYFRYAFFILLISSIILNRYIIHDSNFYILYIFSTIFLGIGFFNKSNYFLITFTTIIVLCRFYLIPDASANIGTFLIYLFTYYLITYISVGLMKNLQKVKKDNLELVNSLSNALDSRDPYTNHHSENVARYAVAIAKEMNLSQSECNSIHVGGLLHDIGKIGIPEQILKKPERLTNKEYEYIKSHTTMGFKMLKHVSSFKDNGILDIILYHHERYDGKGYPSGLKGNQIPLAARIIALADTFDALTSKRVYRNELDLDYTLNEIRKNKGTQFDPEIVDVFLSLLDSTNNDLYKLKEKYINKGWEIS</sequence>
<evidence type="ECO:0000259" key="2">
    <source>
        <dbReference type="PROSITE" id="PS51831"/>
    </source>
</evidence>
<proteinExistence type="predicted"/>
<dbReference type="Proteomes" id="UP000234950">
    <property type="component" value="Unassembled WGS sequence"/>
</dbReference>
<feature type="transmembrane region" description="Helical" evidence="1">
    <location>
        <begin position="39"/>
        <end position="55"/>
    </location>
</feature>
<protein>
    <submittedName>
        <fullName evidence="4">Diguanylate cyclase</fullName>
    </submittedName>
</protein>
<keyword evidence="1" id="KW-0812">Transmembrane</keyword>
<dbReference type="InterPro" id="IPR006674">
    <property type="entry name" value="HD_domain"/>
</dbReference>
<dbReference type="NCBIfam" id="TIGR00277">
    <property type="entry name" value="HDIG"/>
    <property type="match status" value="1"/>
</dbReference>
<dbReference type="SMART" id="SM00471">
    <property type="entry name" value="HDc"/>
    <property type="match status" value="1"/>
</dbReference>
<feature type="transmembrane region" description="Helical" evidence="1">
    <location>
        <begin position="84"/>
        <end position="105"/>
    </location>
</feature>
<dbReference type="PROSITE" id="PS51831">
    <property type="entry name" value="HD"/>
    <property type="match status" value="1"/>
</dbReference>
<keyword evidence="1" id="KW-1133">Transmembrane helix</keyword>
<gene>
    <name evidence="4" type="ORF">CVD27_12665</name>
</gene>
<organism evidence="4 5">
    <name type="scientific">Neobacillus cucumis</name>
    <dbReference type="NCBI Taxonomy" id="1740721"/>
    <lineage>
        <taxon>Bacteria</taxon>
        <taxon>Bacillati</taxon>
        <taxon>Bacillota</taxon>
        <taxon>Bacilli</taxon>
        <taxon>Bacillales</taxon>
        <taxon>Bacillaceae</taxon>
        <taxon>Neobacillus</taxon>
    </lineage>
</organism>
<dbReference type="SUPFAM" id="SSF109604">
    <property type="entry name" value="HD-domain/PDEase-like"/>
    <property type="match status" value="1"/>
</dbReference>
<dbReference type="InterPro" id="IPR006675">
    <property type="entry name" value="HDIG_dom"/>
</dbReference>
<dbReference type="PANTHER" id="PTHR43155">
    <property type="entry name" value="CYCLIC DI-GMP PHOSPHODIESTERASE PA4108-RELATED"/>
    <property type="match status" value="1"/>
</dbReference>
<reference evidence="4 5" key="1">
    <citation type="submission" date="2017-11" db="EMBL/GenBank/DDBJ databases">
        <title>Comparitive Functional Genomics of Dry Heat Resistant strains isolated from the Viking Spacecraft.</title>
        <authorList>
            <person name="Seuylemezian A."/>
            <person name="Cooper K."/>
            <person name="Vaishampayan P."/>
        </authorList>
    </citation>
    <scope>NUCLEOTIDE SEQUENCE [LARGE SCALE GENOMIC DNA]</scope>
    <source>
        <strain evidence="4 5">V32-6</strain>
    </source>
</reference>
<dbReference type="RefSeq" id="WP_101648271.1">
    <property type="nucleotide sequence ID" value="NZ_PGVE01000048.1"/>
</dbReference>
<dbReference type="AlphaFoldDB" id="A0A2N5HEP3"/>
<dbReference type="CDD" id="cd00077">
    <property type="entry name" value="HDc"/>
    <property type="match status" value="1"/>
</dbReference>